<dbReference type="Pfam" id="PF05794">
    <property type="entry name" value="Tcp11"/>
    <property type="match status" value="1"/>
</dbReference>
<dbReference type="InParanoid" id="A0A409YFF8"/>
<dbReference type="Proteomes" id="UP000284842">
    <property type="component" value="Unassembled WGS sequence"/>
</dbReference>
<feature type="compositionally biased region" description="Basic residues" evidence="2">
    <location>
        <begin position="84"/>
        <end position="95"/>
    </location>
</feature>
<feature type="region of interest" description="Disordered" evidence="2">
    <location>
        <begin position="484"/>
        <end position="503"/>
    </location>
</feature>
<evidence type="ECO:0000256" key="1">
    <source>
        <dbReference type="ARBA" id="ARBA00010954"/>
    </source>
</evidence>
<name>A0A409YFF8_9AGAR</name>
<reference evidence="3 4" key="1">
    <citation type="journal article" date="2018" name="Evol. Lett.">
        <title>Horizontal gene cluster transfer increased hallucinogenic mushroom diversity.</title>
        <authorList>
            <person name="Reynolds H.T."/>
            <person name="Vijayakumar V."/>
            <person name="Gluck-Thaler E."/>
            <person name="Korotkin H.B."/>
            <person name="Matheny P.B."/>
            <person name="Slot J.C."/>
        </authorList>
    </citation>
    <scope>NUCLEOTIDE SEQUENCE [LARGE SCALE GENOMIC DNA]</scope>
    <source>
        <strain evidence="3 4">2629</strain>
    </source>
</reference>
<evidence type="ECO:0000313" key="3">
    <source>
        <dbReference type="EMBL" id="PPR01749.1"/>
    </source>
</evidence>
<feature type="region of interest" description="Disordered" evidence="2">
    <location>
        <begin position="1"/>
        <end position="143"/>
    </location>
</feature>
<keyword evidence="4" id="KW-1185">Reference proteome</keyword>
<dbReference type="PANTHER" id="PTHR12832">
    <property type="entry name" value="TESTIS-SPECIFIC PROTEIN PBS13 T-COMPLEX 11"/>
    <property type="match status" value="1"/>
</dbReference>
<dbReference type="EMBL" id="NHTK01001220">
    <property type="protein sequence ID" value="PPR01749.1"/>
    <property type="molecule type" value="Genomic_DNA"/>
</dbReference>
<proteinExistence type="inferred from homology"/>
<comment type="caution">
    <text evidence="3">The sequence shown here is derived from an EMBL/GenBank/DDBJ whole genome shotgun (WGS) entry which is preliminary data.</text>
</comment>
<evidence type="ECO:0000256" key="2">
    <source>
        <dbReference type="SAM" id="MobiDB-lite"/>
    </source>
</evidence>
<gene>
    <name evidence="3" type="ORF">CVT24_001569</name>
</gene>
<feature type="compositionally biased region" description="Low complexity" evidence="2">
    <location>
        <begin position="626"/>
        <end position="638"/>
    </location>
</feature>
<dbReference type="InterPro" id="IPR008862">
    <property type="entry name" value="Tcp11"/>
</dbReference>
<feature type="compositionally biased region" description="Polar residues" evidence="2">
    <location>
        <begin position="46"/>
        <end position="66"/>
    </location>
</feature>
<protein>
    <recommendedName>
        <fullName evidence="5">Tcp11-domain-containing protein</fullName>
    </recommendedName>
</protein>
<organism evidence="3 4">
    <name type="scientific">Panaeolus cyanescens</name>
    <dbReference type="NCBI Taxonomy" id="181874"/>
    <lineage>
        <taxon>Eukaryota</taxon>
        <taxon>Fungi</taxon>
        <taxon>Dikarya</taxon>
        <taxon>Basidiomycota</taxon>
        <taxon>Agaricomycotina</taxon>
        <taxon>Agaricomycetes</taxon>
        <taxon>Agaricomycetidae</taxon>
        <taxon>Agaricales</taxon>
        <taxon>Agaricineae</taxon>
        <taxon>Galeropsidaceae</taxon>
        <taxon>Panaeolus</taxon>
    </lineage>
</organism>
<dbReference type="PANTHER" id="PTHR12832:SF11">
    <property type="entry name" value="LD23868P"/>
    <property type="match status" value="1"/>
</dbReference>
<dbReference type="OrthoDB" id="276323at2759"/>
<dbReference type="GO" id="GO:0010737">
    <property type="term" value="P:protein kinase A signaling"/>
    <property type="evidence" value="ECO:0007669"/>
    <property type="project" value="TreeGrafter"/>
</dbReference>
<feature type="region of interest" description="Disordered" evidence="2">
    <location>
        <begin position="623"/>
        <end position="642"/>
    </location>
</feature>
<feature type="compositionally biased region" description="Low complexity" evidence="2">
    <location>
        <begin position="489"/>
        <end position="503"/>
    </location>
</feature>
<dbReference type="STRING" id="181874.A0A409YFF8"/>
<accession>A0A409YFF8</accession>
<comment type="similarity">
    <text evidence="1">Belongs to the TCP11 family.</text>
</comment>
<sequence>MDDFPHQCPLNHRKRKSTQDDPTDNPNSDPVVVTDDAPRQPRIPTSDATDSLWSSPTSPQVSSPLTASGAAKRPRIDTNDSTLRPHKRSPRRSPHKLTPTHIPAARHGSDIEDIGIIPTVAPGPSTGSLLRDRTVPRPPSPRIYQCLLSSTSDSPVNYKSPHIPPMSPQINRNTLKELELDAILRNPNLRHDLLFDPGLQFRPRRRRDVSERYWKAVWREAQTGCTCISIDIYDKVHPTVCVCSRHPDPPPITIVSQISDTLYTLRIPSRLPELLTEFLEVLVFVIQPLSNPNVYSNPNAIREQAQEHSAHAAYIRSIFDPAFIEQEIRHKVFDPSGLFSAIGETLKGHCAPMRDSAVEAMVLQAQQPGFEGFKAFRSCLELLEVMKLDIANHQLTQLRPWLIRTSGQYELKAFNGRPNGKPSLNNTRDWLHSAHDSLQARQTPIPHPSYPDSLTYSSLTKNQQIYLSCLKGIIDLIFDTSLTQPPSPSTATPPTSPISTPASASSIIPETLYLDKTRLMKFNSDTLDITALYMFTLLYRQLLQSESADSPTSSVKVDSNDLTALKSEIRAIGPSRLGTCFLSESKPRTGCESPMSPQDAQATRLAKQDIVLQIAKRACDARARKSPISPVSPSSSPVGDGPGARILNVAQKWADVHMHPGSALGDLLHRRVRDGVFDAVVALAFPGRDSHINASLCSGKAFSVGDYFATGSLPSIAAPSVPLAAGMECLGDEIRRLAEDVSRLALIHLNTYLPLYESEGIFADLP</sequence>
<evidence type="ECO:0008006" key="5">
    <source>
        <dbReference type="Google" id="ProtNLM"/>
    </source>
</evidence>
<evidence type="ECO:0000313" key="4">
    <source>
        <dbReference type="Proteomes" id="UP000284842"/>
    </source>
</evidence>
<dbReference type="AlphaFoldDB" id="A0A409YFF8"/>